<protein>
    <submittedName>
        <fullName evidence="1">Uncharacterized protein</fullName>
    </submittedName>
</protein>
<dbReference type="AlphaFoldDB" id="A0A2G8RCJ6"/>
<keyword evidence="2" id="KW-1185">Reference proteome</keyword>
<organism evidence="1 2">
    <name type="scientific">Puniceibacterium antarcticum</name>
    <dbReference type="NCBI Taxonomy" id="1206336"/>
    <lineage>
        <taxon>Bacteria</taxon>
        <taxon>Pseudomonadati</taxon>
        <taxon>Pseudomonadota</taxon>
        <taxon>Alphaproteobacteria</taxon>
        <taxon>Rhodobacterales</taxon>
        <taxon>Paracoccaceae</taxon>
        <taxon>Puniceibacterium</taxon>
    </lineage>
</organism>
<proteinExistence type="predicted"/>
<sequence>MALCLLAGCGAGPSGGALSEEAVDYVQVGPGEVLPYGRLARQCGTPARALGKQVARYPAGGGGYTLYDSEPGGSRARSFFLTGFDDGCARQFTAAFVIFSAPSDFERLRYGRPSETVPRSGTDTAYEVLKAQICGVGADAPCGARIGRLERNTAFVSIYETFGSNPRWKTMLVHDGAVLAADLSGD</sequence>
<comment type="caution">
    <text evidence="1">The sequence shown here is derived from an EMBL/GenBank/DDBJ whole genome shotgun (WGS) entry which is preliminary data.</text>
</comment>
<accession>A0A2G8RCJ6</accession>
<evidence type="ECO:0000313" key="1">
    <source>
        <dbReference type="EMBL" id="PIL19267.1"/>
    </source>
</evidence>
<gene>
    <name evidence="1" type="ORF">P775_15525</name>
</gene>
<dbReference type="EMBL" id="AWWI01000104">
    <property type="protein sequence ID" value="PIL19267.1"/>
    <property type="molecule type" value="Genomic_DNA"/>
</dbReference>
<dbReference type="RefSeq" id="WP_099911717.1">
    <property type="nucleotide sequence ID" value="NZ_AWWI01000104.1"/>
</dbReference>
<evidence type="ECO:0000313" key="2">
    <source>
        <dbReference type="Proteomes" id="UP000231259"/>
    </source>
</evidence>
<reference evidence="1 2" key="1">
    <citation type="submission" date="2013-09" db="EMBL/GenBank/DDBJ databases">
        <title>Genome sequencing of Phaeobacter antarcticus sp. nov. SM1211.</title>
        <authorList>
            <person name="Zhang X.-Y."/>
            <person name="Liu C."/>
            <person name="Chen X.-L."/>
            <person name="Xie B.-B."/>
            <person name="Qin Q.-L."/>
            <person name="Rong J.-C."/>
            <person name="Zhang Y.-Z."/>
        </authorList>
    </citation>
    <scope>NUCLEOTIDE SEQUENCE [LARGE SCALE GENOMIC DNA]</scope>
    <source>
        <strain evidence="1 2">SM1211</strain>
    </source>
</reference>
<name>A0A2G8RCJ6_9RHOB</name>
<dbReference type="Proteomes" id="UP000231259">
    <property type="component" value="Unassembled WGS sequence"/>
</dbReference>